<feature type="compositionally biased region" description="Low complexity" evidence="1">
    <location>
        <begin position="36"/>
        <end position="45"/>
    </location>
</feature>
<feature type="compositionally biased region" description="Acidic residues" evidence="1">
    <location>
        <begin position="82"/>
        <end position="91"/>
    </location>
</feature>
<evidence type="ECO:0000313" key="3">
    <source>
        <dbReference type="Proteomes" id="UP000256964"/>
    </source>
</evidence>
<dbReference type="OrthoDB" id="2677917at2759"/>
<dbReference type="AlphaFoldDB" id="A0A371CGQ5"/>
<dbReference type="Proteomes" id="UP000256964">
    <property type="component" value="Unassembled WGS sequence"/>
</dbReference>
<gene>
    <name evidence="2" type="ORF">OH76DRAFT_1491119</name>
</gene>
<name>A0A371CGQ5_9APHY</name>
<accession>A0A371CGQ5</accession>
<sequence>MPANTGARRRAAAKMRASKRVKGAKKDNADDPIVIGSSDSGSDSNSDSDTEQEAKAPKKKKRKTTVQTEEEEDAKRAREGIDVEEPEDAEADLDRLQRTWTAPIYAFFSPDVIIGHDENGRRYHNFKCAAKACKGKKHEVRRYLDTADAKSTSNLRKHTKKCWGEAAIETEA</sequence>
<proteinExistence type="predicted"/>
<evidence type="ECO:0000256" key="1">
    <source>
        <dbReference type="SAM" id="MobiDB-lite"/>
    </source>
</evidence>
<dbReference type="STRING" id="139420.A0A371CGQ5"/>
<feature type="region of interest" description="Disordered" evidence="1">
    <location>
        <begin position="1"/>
        <end position="92"/>
    </location>
</feature>
<evidence type="ECO:0000313" key="2">
    <source>
        <dbReference type="EMBL" id="RDX39469.1"/>
    </source>
</evidence>
<organism evidence="2 3">
    <name type="scientific">Lentinus brumalis</name>
    <dbReference type="NCBI Taxonomy" id="2498619"/>
    <lineage>
        <taxon>Eukaryota</taxon>
        <taxon>Fungi</taxon>
        <taxon>Dikarya</taxon>
        <taxon>Basidiomycota</taxon>
        <taxon>Agaricomycotina</taxon>
        <taxon>Agaricomycetes</taxon>
        <taxon>Polyporales</taxon>
        <taxon>Polyporaceae</taxon>
        <taxon>Lentinus</taxon>
    </lineage>
</organism>
<reference evidence="2 3" key="1">
    <citation type="journal article" date="2018" name="Biotechnol. Biofuels">
        <title>Integrative visual omics of the white-rot fungus Polyporus brumalis exposes the biotechnological potential of its oxidative enzymes for delignifying raw plant biomass.</title>
        <authorList>
            <person name="Miyauchi S."/>
            <person name="Rancon A."/>
            <person name="Drula E."/>
            <person name="Hage H."/>
            <person name="Chaduli D."/>
            <person name="Favel A."/>
            <person name="Grisel S."/>
            <person name="Henrissat B."/>
            <person name="Herpoel-Gimbert I."/>
            <person name="Ruiz-Duenas F.J."/>
            <person name="Chevret D."/>
            <person name="Hainaut M."/>
            <person name="Lin J."/>
            <person name="Wang M."/>
            <person name="Pangilinan J."/>
            <person name="Lipzen A."/>
            <person name="Lesage-Meessen L."/>
            <person name="Navarro D."/>
            <person name="Riley R."/>
            <person name="Grigoriev I.V."/>
            <person name="Zhou S."/>
            <person name="Raouche S."/>
            <person name="Rosso M.N."/>
        </authorList>
    </citation>
    <scope>NUCLEOTIDE SEQUENCE [LARGE SCALE GENOMIC DNA]</scope>
    <source>
        <strain evidence="2 3">BRFM 1820</strain>
    </source>
</reference>
<dbReference type="EMBL" id="KZ857838">
    <property type="protein sequence ID" value="RDX39469.1"/>
    <property type="molecule type" value="Genomic_DNA"/>
</dbReference>
<feature type="compositionally biased region" description="Basic residues" evidence="1">
    <location>
        <begin position="7"/>
        <end position="23"/>
    </location>
</feature>
<protein>
    <submittedName>
        <fullName evidence="2">Uncharacterized protein</fullName>
    </submittedName>
</protein>
<keyword evidence="3" id="KW-1185">Reference proteome</keyword>